<dbReference type="SUPFAM" id="SSF53474">
    <property type="entry name" value="alpha/beta-Hydrolases"/>
    <property type="match status" value="1"/>
</dbReference>
<proteinExistence type="predicted"/>
<dbReference type="AlphaFoldDB" id="A0A0W0SA74"/>
<dbReference type="InterPro" id="IPR029058">
    <property type="entry name" value="AB_hydrolase_fold"/>
</dbReference>
<evidence type="ECO:0000313" key="1">
    <source>
        <dbReference type="EMBL" id="KTC79972.1"/>
    </source>
</evidence>
<dbReference type="PATRIC" id="fig|28084.5.peg.2161"/>
<accession>A0A0W0SA74</accession>
<name>A0A0W0SA74_9GAMM</name>
<protein>
    <submittedName>
        <fullName evidence="1">Uncharacterized protein</fullName>
    </submittedName>
</protein>
<sequence>MNRGVIKMDFKRILITVFLFLFSSWIYALPQSNKTINLGVAFVHGTNDHREDADGEYWKTDFIESIAQALPNPKNYYVVHCDYSKYMWDEDAAGCTANQLLDFIDHKKIDALILYTHSNGGNVMRWILSNPTYDSRYLRLKNKIKKIVALAPSSGGTPLADILLNGGIFEASLSWLLGYTGDAVKQQRVGDMSIYNEELLLGTKNRPSLPVSFNAVVGTDVSASPFSSASYCNGYLLNSGLKISKVYLDSCADGFLNCSSQSAAGTVWFYDKEVTEDETPLSHNQSRHSCFGLDKILISALDLKGVAK</sequence>
<reference evidence="1 2" key="1">
    <citation type="submission" date="2015-11" db="EMBL/GenBank/DDBJ databases">
        <title>Genomic analysis of 38 Legionella species identifies large and diverse effector repertoires.</title>
        <authorList>
            <person name="Burstein D."/>
            <person name="Amaro F."/>
            <person name="Zusman T."/>
            <person name="Lifshitz Z."/>
            <person name="Cohen O."/>
            <person name="Gilbert J.A."/>
            <person name="Pupko T."/>
            <person name="Shuman H.A."/>
            <person name="Segal G."/>
        </authorList>
    </citation>
    <scope>NUCLEOTIDE SEQUENCE [LARGE SCALE GENOMIC DNA]</scope>
    <source>
        <strain evidence="1 2">ORW</strain>
    </source>
</reference>
<dbReference type="EMBL" id="LNXW01000013">
    <property type="protein sequence ID" value="KTC79972.1"/>
    <property type="molecule type" value="Genomic_DNA"/>
</dbReference>
<dbReference type="Gene3D" id="3.40.50.1820">
    <property type="entry name" value="alpha/beta hydrolase"/>
    <property type="match status" value="1"/>
</dbReference>
<gene>
    <name evidence="1" type="ORF">Lche_1992</name>
</gene>
<organism evidence="1 2">
    <name type="scientific">Legionella cherrii</name>
    <dbReference type="NCBI Taxonomy" id="28084"/>
    <lineage>
        <taxon>Bacteria</taxon>
        <taxon>Pseudomonadati</taxon>
        <taxon>Pseudomonadota</taxon>
        <taxon>Gammaproteobacteria</taxon>
        <taxon>Legionellales</taxon>
        <taxon>Legionellaceae</taxon>
        <taxon>Legionella</taxon>
    </lineage>
</organism>
<comment type="caution">
    <text evidence="1">The sequence shown here is derived from an EMBL/GenBank/DDBJ whole genome shotgun (WGS) entry which is preliminary data.</text>
</comment>
<dbReference type="STRING" id="28084.Lche_1992"/>
<dbReference type="Proteomes" id="UP000054921">
    <property type="component" value="Unassembled WGS sequence"/>
</dbReference>
<evidence type="ECO:0000313" key="2">
    <source>
        <dbReference type="Proteomes" id="UP000054921"/>
    </source>
</evidence>